<proteinExistence type="predicted"/>
<evidence type="ECO:0000313" key="2">
    <source>
        <dbReference type="Proteomes" id="UP001165289"/>
    </source>
</evidence>
<dbReference type="Proteomes" id="UP001165289">
    <property type="component" value="Unassembled WGS sequence"/>
</dbReference>
<evidence type="ECO:0000313" key="1">
    <source>
        <dbReference type="EMBL" id="KAI6653325.1"/>
    </source>
</evidence>
<name>A0AAV7JX11_9METZ</name>
<protein>
    <submittedName>
        <fullName evidence="1">Uncharacterized protein</fullName>
    </submittedName>
</protein>
<comment type="caution">
    <text evidence="1">The sequence shown here is derived from an EMBL/GenBank/DDBJ whole genome shotgun (WGS) entry which is preliminary data.</text>
</comment>
<keyword evidence="2" id="KW-1185">Reference proteome</keyword>
<accession>A0AAV7JX11</accession>
<organism evidence="1 2">
    <name type="scientific">Oopsacas minuta</name>
    <dbReference type="NCBI Taxonomy" id="111878"/>
    <lineage>
        <taxon>Eukaryota</taxon>
        <taxon>Metazoa</taxon>
        <taxon>Porifera</taxon>
        <taxon>Hexactinellida</taxon>
        <taxon>Hexasterophora</taxon>
        <taxon>Lyssacinosida</taxon>
        <taxon>Leucopsacidae</taxon>
        <taxon>Oopsacas</taxon>
    </lineage>
</organism>
<dbReference type="AlphaFoldDB" id="A0AAV7JX11"/>
<dbReference type="EMBL" id="JAKMXF010000288">
    <property type="protein sequence ID" value="KAI6653325.1"/>
    <property type="molecule type" value="Genomic_DNA"/>
</dbReference>
<reference evidence="1 2" key="1">
    <citation type="journal article" date="2023" name="BMC Biol.">
        <title>The compact genome of the sponge Oopsacas minuta (Hexactinellida) is lacking key metazoan core genes.</title>
        <authorList>
            <person name="Santini S."/>
            <person name="Schenkelaars Q."/>
            <person name="Jourda C."/>
            <person name="Duchesne M."/>
            <person name="Belahbib H."/>
            <person name="Rocher C."/>
            <person name="Selva M."/>
            <person name="Riesgo A."/>
            <person name="Vervoort M."/>
            <person name="Leys S.P."/>
            <person name="Kodjabachian L."/>
            <person name="Le Bivic A."/>
            <person name="Borchiellini C."/>
            <person name="Claverie J.M."/>
            <person name="Renard E."/>
        </authorList>
    </citation>
    <scope>NUCLEOTIDE SEQUENCE [LARGE SCALE GENOMIC DNA]</scope>
    <source>
        <strain evidence="1">SPO-2</strain>
    </source>
</reference>
<gene>
    <name evidence="1" type="ORF">LOD99_3849</name>
</gene>
<sequence length="123" mass="14601">MTLEILEKLEPILKSDWRILLPENSNFFDLIENESLAKFDSKQIKNLLCKSEVSRVFAEAILNIHYSKRKLFYKRNKREQETLEEQRLGATIGILQELRNFYENEKNVLRSEIGFYQSALDSQ</sequence>